<evidence type="ECO:0000259" key="6">
    <source>
        <dbReference type="Pfam" id="PF00389"/>
    </source>
</evidence>
<dbReference type="SUPFAM" id="SSF51735">
    <property type="entry name" value="NAD(P)-binding Rossmann-fold domains"/>
    <property type="match status" value="1"/>
</dbReference>
<dbReference type="InterPro" id="IPR036291">
    <property type="entry name" value="NAD(P)-bd_dom_sf"/>
</dbReference>
<organism evidence="8 9">
    <name type="scientific">Bradyrhizobium brasilense</name>
    <dbReference type="NCBI Taxonomy" id="1419277"/>
    <lineage>
        <taxon>Bacteria</taxon>
        <taxon>Pseudomonadati</taxon>
        <taxon>Pseudomonadota</taxon>
        <taxon>Alphaproteobacteria</taxon>
        <taxon>Hyphomicrobiales</taxon>
        <taxon>Nitrobacteraceae</taxon>
        <taxon>Bradyrhizobium</taxon>
    </lineage>
</organism>
<dbReference type="Proteomes" id="UP000199245">
    <property type="component" value="Unassembled WGS sequence"/>
</dbReference>
<keyword evidence="2" id="KW-0028">Amino-acid biosynthesis</keyword>
<gene>
    <name evidence="8" type="ORF">SAMN05216337_1003223</name>
</gene>
<sequence>MTVNNKRVFYVKYLAHEIYVDILKKRPDVRLDRLENETPEATFAPVLADAHAYQIGAARDELAPHFHAHADLLKRAPNLLIVSSNGAGFDPVDVDACTAAGVLVVNQSGGNANSVAEHALGMMLTLSKRIIQSDRRLRREANVNRNDLIGNELKEKTVGIVGLGNVGRRIAELCRGLLHMKVIAYDPYLTADEMAKRGGEKVELDDLLRRADFVSISCPLDKNSRGMIGARQFALMQPHAYFVTTARGFIHDEKALEEALRDKRIAGAGLDVWDKEPPPPDHPLLQFDNVLASPHTAGVTREARINMGRIAAEQILDALDGKRPPRIINPEVWPVYARRFEKAFGFMPG</sequence>
<dbReference type="InterPro" id="IPR006140">
    <property type="entry name" value="D-isomer_DH_NAD-bd"/>
</dbReference>
<evidence type="ECO:0000256" key="1">
    <source>
        <dbReference type="ARBA" id="ARBA00005854"/>
    </source>
</evidence>
<dbReference type="RefSeq" id="WP_092079810.1">
    <property type="nucleotide sequence ID" value="NZ_FMZW01000003.1"/>
</dbReference>
<evidence type="ECO:0000313" key="9">
    <source>
        <dbReference type="Proteomes" id="UP000199245"/>
    </source>
</evidence>
<dbReference type="GO" id="GO:0008652">
    <property type="term" value="P:amino acid biosynthetic process"/>
    <property type="evidence" value="ECO:0007669"/>
    <property type="project" value="UniProtKB-KW"/>
</dbReference>
<dbReference type="EMBL" id="FMZW01000003">
    <property type="protein sequence ID" value="SDC53741.1"/>
    <property type="molecule type" value="Genomic_DNA"/>
</dbReference>
<feature type="domain" description="D-isomer specific 2-hydroxyacid dehydrogenase catalytic" evidence="6">
    <location>
        <begin position="33"/>
        <end position="329"/>
    </location>
</feature>
<dbReference type="PROSITE" id="PS00065">
    <property type="entry name" value="D_2_HYDROXYACID_DH_1"/>
    <property type="match status" value="1"/>
</dbReference>
<evidence type="ECO:0000256" key="2">
    <source>
        <dbReference type="ARBA" id="ARBA00022605"/>
    </source>
</evidence>
<dbReference type="PANTHER" id="PTHR42789">
    <property type="entry name" value="D-ISOMER SPECIFIC 2-HYDROXYACID DEHYDROGENASE FAMILY PROTEIN (AFU_ORTHOLOGUE AFUA_6G10090)"/>
    <property type="match status" value="1"/>
</dbReference>
<evidence type="ECO:0000259" key="7">
    <source>
        <dbReference type="Pfam" id="PF02826"/>
    </source>
</evidence>
<keyword evidence="4" id="KW-0520">NAD</keyword>
<dbReference type="GO" id="GO:0016616">
    <property type="term" value="F:oxidoreductase activity, acting on the CH-OH group of donors, NAD or NADP as acceptor"/>
    <property type="evidence" value="ECO:0007669"/>
    <property type="project" value="InterPro"/>
</dbReference>
<dbReference type="AlphaFoldDB" id="A0A1G6ME61"/>
<dbReference type="Gene3D" id="3.40.50.720">
    <property type="entry name" value="NAD(P)-binding Rossmann-like Domain"/>
    <property type="match status" value="2"/>
</dbReference>
<name>A0A1G6ME61_9BRAD</name>
<dbReference type="Pfam" id="PF00389">
    <property type="entry name" value="2-Hacid_dh"/>
    <property type="match status" value="1"/>
</dbReference>
<dbReference type="InterPro" id="IPR006139">
    <property type="entry name" value="D-isomer_2_OHA_DH_cat_dom"/>
</dbReference>
<proteinExistence type="inferred from homology"/>
<dbReference type="InterPro" id="IPR029752">
    <property type="entry name" value="D-isomer_DH_CS1"/>
</dbReference>
<dbReference type="Pfam" id="PF02826">
    <property type="entry name" value="2-Hacid_dh_C"/>
    <property type="match status" value="1"/>
</dbReference>
<evidence type="ECO:0000256" key="5">
    <source>
        <dbReference type="RuleBase" id="RU003719"/>
    </source>
</evidence>
<dbReference type="PANTHER" id="PTHR42789:SF1">
    <property type="entry name" value="D-ISOMER SPECIFIC 2-HYDROXYACID DEHYDROGENASE FAMILY PROTEIN (AFU_ORTHOLOGUE AFUA_6G10090)"/>
    <property type="match status" value="1"/>
</dbReference>
<accession>A0A1G6ME61</accession>
<evidence type="ECO:0000256" key="4">
    <source>
        <dbReference type="ARBA" id="ARBA00023027"/>
    </source>
</evidence>
<protein>
    <submittedName>
        <fullName evidence="8">D-3-phosphoglycerate dehydrogenase</fullName>
    </submittedName>
</protein>
<comment type="similarity">
    <text evidence="1 5">Belongs to the D-isomer specific 2-hydroxyacid dehydrogenase family.</text>
</comment>
<evidence type="ECO:0000313" key="8">
    <source>
        <dbReference type="EMBL" id="SDC53741.1"/>
    </source>
</evidence>
<feature type="domain" description="D-isomer specific 2-hydroxyacid dehydrogenase NAD-binding" evidence="7">
    <location>
        <begin position="120"/>
        <end position="297"/>
    </location>
</feature>
<evidence type="ECO:0000256" key="3">
    <source>
        <dbReference type="ARBA" id="ARBA00023002"/>
    </source>
</evidence>
<dbReference type="SUPFAM" id="SSF52283">
    <property type="entry name" value="Formate/glycerate dehydrogenase catalytic domain-like"/>
    <property type="match status" value="1"/>
</dbReference>
<dbReference type="InterPro" id="IPR050857">
    <property type="entry name" value="D-2-hydroxyacid_DH"/>
</dbReference>
<dbReference type="CDD" id="cd12173">
    <property type="entry name" value="PGDH_4"/>
    <property type="match status" value="1"/>
</dbReference>
<keyword evidence="3 5" id="KW-0560">Oxidoreductase</keyword>
<dbReference type="FunFam" id="3.40.50.720:FF:000203">
    <property type="entry name" value="D-3-phosphoglycerate dehydrogenase (SerA)"/>
    <property type="match status" value="1"/>
</dbReference>
<dbReference type="GO" id="GO:0051287">
    <property type="term" value="F:NAD binding"/>
    <property type="evidence" value="ECO:0007669"/>
    <property type="project" value="InterPro"/>
</dbReference>
<reference evidence="8 9" key="1">
    <citation type="submission" date="2016-10" db="EMBL/GenBank/DDBJ databases">
        <authorList>
            <person name="de Groot N.N."/>
        </authorList>
    </citation>
    <scope>NUCLEOTIDE SEQUENCE [LARGE SCALE GENOMIC DNA]</scope>
    <source>
        <strain evidence="8 9">R5</strain>
    </source>
</reference>